<name>A0A0H5AI51_9PSED</name>
<reference evidence="3 4" key="1">
    <citation type="journal article" date="2015" name="Genome Announc.">
        <title>Complete Genome Sequence of the Rhizobacterium Pseudomonas trivialis Strain IHBB745 with Multiple Plant Growth-Promoting Activities and Tolerance to Desiccation and Alkalinity.</title>
        <authorList>
            <person name="Gulati A."/>
            <person name="Swarnkar M.K."/>
            <person name="Vyas P."/>
            <person name="Rahi P."/>
            <person name="Thakur R."/>
            <person name="Thakur N."/>
            <person name="Singh A.K."/>
        </authorList>
    </citation>
    <scope>NUCLEOTIDE SEQUENCE [LARGE SCALE GENOMIC DNA]</scope>
    <source>
        <strain evidence="4">745</strain>
    </source>
</reference>
<dbReference type="PATRIC" id="fig|200450.3.peg.5866"/>
<evidence type="ECO:0000313" key="4">
    <source>
        <dbReference type="Proteomes" id="UP000036608"/>
    </source>
</evidence>
<dbReference type="Gene3D" id="2.160.20.20">
    <property type="match status" value="1"/>
</dbReference>
<dbReference type="InterPro" id="IPR011050">
    <property type="entry name" value="Pectin_lyase_fold/virulence"/>
</dbReference>
<dbReference type="InterPro" id="IPR005546">
    <property type="entry name" value="Autotransporte_beta"/>
</dbReference>
<dbReference type="Proteomes" id="UP000036608">
    <property type="component" value="Chromosome"/>
</dbReference>
<dbReference type="KEGG" id="ptv:AA957_28540"/>
<evidence type="ECO:0000259" key="2">
    <source>
        <dbReference type="PROSITE" id="PS51208"/>
    </source>
</evidence>
<dbReference type="InterPro" id="IPR051551">
    <property type="entry name" value="Autotransporter_adhesion"/>
</dbReference>
<organism evidence="3 4">
    <name type="scientific">Pseudomonas trivialis</name>
    <dbReference type="NCBI Taxonomy" id="200450"/>
    <lineage>
        <taxon>Bacteria</taxon>
        <taxon>Pseudomonadati</taxon>
        <taxon>Pseudomonadota</taxon>
        <taxon>Gammaproteobacteria</taxon>
        <taxon>Pseudomonadales</taxon>
        <taxon>Pseudomonadaceae</taxon>
        <taxon>Pseudomonas</taxon>
    </lineage>
</organism>
<dbReference type="NCBIfam" id="TIGR01414">
    <property type="entry name" value="autotrans_barl"/>
    <property type="match status" value="1"/>
</dbReference>
<dbReference type="SMART" id="SM00869">
    <property type="entry name" value="Autotransporter"/>
    <property type="match status" value="1"/>
</dbReference>
<dbReference type="Pfam" id="PF03797">
    <property type="entry name" value="Autotransporter"/>
    <property type="match status" value="1"/>
</dbReference>
<accession>A0A0H5AI51</accession>
<reference evidence="4" key="2">
    <citation type="submission" date="2015-05" db="EMBL/GenBank/DDBJ databases">
        <authorList>
            <person name="Swarnkar M.K."/>
            <person name="Vyas P."/>
            <person name="Rahi P."/>
            <person name="Thakur R."/>
            <person name="Thakur N."/>
            <person name="Singh A.K."/>
            <person name="Gulati A."/>
        </authorList>
    </citation>
    <scope>NUCLEOTIDE SEQUENCE [LARGE SCALE GENOMIC DNA]</scope>
    <source>
        <strain evidence="4">745</strain>
    </source>
</reference>
<dbReference type="Gene3D" id="2.40.128.130">
    <property type="entry name" value="Autotransporter beta-domain"/>
    <property type="match status" value="1"/>
</dbReference>
<proteinExistence type="predicted"/>
<protein>
    <recommendedName>
        <fullName evidence="2">Autotransporter domain-containing protein</fullName>
    </recommendedName>
</protein>
<dbReference type="InterPro" id="IPR004899">
    <property type="entry name" value="Pertactin_central"/>
</dbReference>
<dbReference type="PRINTS" id="PR01484">
    <property type="entry name" value="PRTACTNFAMLY"/>
</dbReference>
<dbReference type="PANTHER" id="PTHR35037">
    <property type="entry name" value="C-TERMINAL REGION OF AIDA-LIKE PROTEIN"/>
    <property type="match status" value="1"/>
</dbReference>
<keyword evidence="1" id="KW-0732">Signal</keyword>
<evidence type="ECO:0000313" key="3">
    <source>
        <dbReference type="EMBL" id="AKS09898.1"/>
    </source>
</evidence>
<dbReference type="InterPro" id="IPR006315">
    <property type="entry name" value="OM_autotransptr_brl_dom"/>
</dbReference>
<dbReference type="GO" id="GO:0019867">
    <property type="term" value="C:outer membrane"/>
    <property type="evidence" value="ECO:0007669"/>
    <property type="project" value="InterPro"/>
</dbReference>
<dbReference type="SUPFAM" id="SSF51126">
    <property type="entry name" value="Pectin lyase-like"/>
    <property type="match status" value="1"/>
</dbReference>
<feature type="domain" description="Autotransporter" evidence="2">
    <location>
        <begin position="274"/>
        <end position="542"/>
    </location>
</feature>
<dbReference type="Pfam" id="PF03212">
    <property type="entry name" value="Pertactin"/>
    <property type="match status" value="1"/>
</dbReference>
<dbReference type="EMBL" id="CP011507">
    <property type="protein sequence ID" value="AKS09898.1"/>
    <property type="molecule type" value="Genomic_DNA"/>
</dbReference>
<sequence length="542" mass="57209">MGSATGALGVPVSSNLKVGQGARADIINGTVEGRTSISGVMNLGVNPQGYDPARVAALKGNVKVSDTGQLNIFYGADVKNADLDASGEITLSHQVANVDNRYDYHLGALKNSGIVKLGQSNGGYSTLNLASLSGAGQFWMNTDLSTLQGDQIRVEGETQGSHTLVVADSGYEPQAAGGRLTLVSGSGGAGTFVLMGDHVDAGAFRYVLSKEGQDWVLANSAVPINPIAPVVPVTPKPENLSKGANAATATQTARAALWNAETGTLVQRLGDLRLGHDEGGVWMRNMDSRYKFDTSTSRAFDQNIHGMQIGADKALSVESGKVYVGSFIGVGQARQSLGEGAKSQIDSKSVGAYATYLDDNGIYVDTVAKFSRYDTDMRSTSNLGDKVHGSFDSNAYGVSVEVGKRFNLDRGWFVEPQVQLSSGRLQGGRYTSTDGLQVKADAIDTLQSRVGGLLGNTIQLNDGMAVRPYIKASWITEHRGDSQVRVNNVKLSSDLPGDHGEVGLGAVLQLNSQHNLSVDAEYGNGNGIEQPWVVNIGYRFAL</sequence>
<dbReference type="SUPFAM" id="SSF103515">
    <property type="entry name" value="Autotransporter"/>
    <property type="match status" value="1"/>
</dbReference>
<gene>
    <name evidence="3" type="ORF">AA957_28540</name>
</gene>
<dbReference type="PROSITE" id="PS51208">
    <property type="entry name" value="AUTOTRANSPORTER"/>
    <property type="match status" value="1"/>
</dbReference>
<evidence type="ECO:0000256" key="1">
    <source>
        <dbReference type="ARBA" id="ARBA00022729"/>
    </source>
</evidence>
<dbReference type="InterPro" id="IPR003991">
    <property type="entry name" value="Pertactin_virulence_factor"/>
</dbReference>
<dbReference type="PANTHER" id="PTHR35037:SF7">
    <property type="entry name" value="AUTOTRANSPORTER"/>
    <property type="match status" value="1"/>
</dbReference>
<dbReference type="InterPro" id="IPR036709">
    <property type="entry name" value="Autotransporte_beta_dom_sf"/>
</dbReference>
<dbReference type="InterPro" id="IPR012332">
    <property type="entry name" value="Autotransporter_pectin_lyase_C"/>
</dbReference>
<dbReference type="AlphaFoldDB" id="A0A0H5AI51"/>